<evidence type="ECO:0000313" key="4">
    <source>
        <dbReference type="Proteomes" id="UP000028012"/>
    </source>
</evidence>
<dbReference type="Proteomes" id="UP000028012">
    <property type="component" value="Unassembled WGS sequence"/>
</dbReference>
<keyword evidence="1" id="KW-0418">Kinase</keyword>
<proteinExistence type="predicted"/>
<evidence type="ECO:0000313" key="3">
    <source>
        <dbReference type="EMBL" id="KGE51645.1"/>
    </source>
</evidence>
<feature type="domain" description="Histidine kinase/HSP90-like ATPase" evidence="2">
    <location>
        <begin position="8"/>
        <end position="130"/>
    </location>
</feature>
<keyword evidence="1" id="KW-0808">Transferase</keyword>
<dbReference type="InterPro" id="IPR003594">
    <property type="entry name" value="HATPase_dom"/>
</dbReference>
<dbReference type="PANTHER" id="PTHR35526">
    <property type="entry name" value="ANTI-SIGMA-F FACTOR RSBW-RELATED"/>
    <property type="match status" value="1"/>
</dbReference>
<dbReference type="Pfam" id="PF13581">
    <property type="entry name" value="HATPase_c_2"/>
    <property type="match status" value="1"/>
</dbReference>
<dbReference type="InterPro" id="IPR050267">
    <property type="entry name" value="Anti-sigma-factor_SerPK"/>
</dbReference>
<dbReference type="AlphaFoldDB" id="A0A098PX60"/>
<dbReference type="eggNOG" id="COG2172">
    <property type="taxonomic scope" value="Bacteria"/>
</dbReference>
<dbReference type="CDD" id="cd16936">
    <property type="entry name" value="HATPase_RsbW-like"/>
    <property type="match status" value="1"/>
</dbReference>
<gene>
    <name evidence="3" type="ORF">GW15_0213115</name>
</gene>
<dbReference type="GeneID" id="58001553"/>
<dbReference type="SUPFAM" id="SSF55874">
    <property type="entry name" value="ATPase domain of HSP90 chaperone/DNA topoisomerase II/histidine kinase"/>
    <property type="match status" value="1"/>
</dbReference>
<comment type="caution">
    <text evidence="3">The sequence shown here is derived from an EMBL/GenBank/DDBJ whole genome shotgun (WGS) entry which is preliminary data.</text>
</comment>
<evidence type="ECO:0000256" key="1">
    <source>
        <dbReference type="ARBA" id="ARBA00022527"/>
    </source>
</evidence>
<dbReference type="Gene3D" id="3.30.565.10">
    <property type="entry name" value="Histidine kinase-like ATPase, C-terminal domain"/>
    <property type="match status" value="1"/>
</dbReference>
<sequence length="143" mass="15375">MKLDLAIAPSLAQLAGANDALEQSLTLEGLHAERIGQVRLIVEELGCNALTHGQCAAQPLRLQLQLDAQALVLEMHDAGSAFDPCTAPMPEVTGELDDRAIGGLGLFLVHQFADHIDYRRDGAYNVVRVTLLHPYALVPEALS</sequence>
<organism evidence="3 4">
    <name type="scientific">Xanthomonas axonopodis pv. vasculorum</name>
    <dbReference type="NCBI Taxonomy" id="325777"/>
    <lineage>
        <taxon>Bacteria</taxon>
        <taxon>Pseudomonadati</taxon>
        <taxon>Pseudomonadota</taxon>
        <taxon>Gammaproteobacteria</taxon>
        <taxon>Lysobacterales</taxon>
        <taxon>Lysobacteraceae</taxon>
        <taxon>Xanthomonas</taxon>
    </lineage>
</organism>
<protein>
    <submittedName>
        <fullName evidence="3">Anti-sigma F factor</fullName>
    </submittedName>
</protein>
<dbReference type="RefSeq" id="WP_042823174.1">
    <property type="nucleotide sequence ID" value="NZ_CP053649.1"/>
</dbReference>
<dbReference type="HOGENOM" id="CLU_090336_24_1_6"/>
<reference evidence="3 4" key="1">
    <citation type="submission" date="2014-09" db="EMBL/GenBank/DDBJ databases">
        <title>A draft genome sequence for Xanthomonas axonopodis pv. vasculorum NCPPB 900.</title>
        <authorList>
            <person name="Harrison J."/>
            <person name="Studholme D.J."/>
        </authorList>
    </citation>
    <scope>NUCLEOTIDE SEQUENCE [LARGE SCALE GENOMIC DNA]</scope>
    <source>
        <strain evidence="3 4">NCPPB 900</strain>
    </source>
</reference>
<dbReference type="GO" id="GO:0004674">
    <property type="term" value="F:protein serine/threonine kinase activity"/>
    <property type="evidence" value="ECO:0007669"/>
    <property type="project" value="UniProtKB-KW"/>
</dbReference>
<accession>A0A098PX60</accession>
<evidence type="ECO:0000259" key="2">
    <source>
        <dbReference type="Pfam" id="PF13581"/>
    </source>
</evidence>
<dbReference type="PANTHER" id="PTHR35526:SF6">
    <property type="entry name" value="SLR1861 PROTEIN"/>
    <property type="match status" value="1"/>
</dbReference>
<dbReference type="InterPro" id="IPR036890">
    <property type="entry name" value="HATPase_C_sf"/>
</dbReference>
<name>A0A098PX60_9XANT</name>
<dbReference type="EMBL" id="JPHD02000088">
    <property type="protein sequence ID" value="KGE51645.1"/>
    <property type="molecule type" value="Genomic_DNA"/>
</dbReference>
<keyword evidence="1" id="KW-0723">Serine/threonine-protein kinase</keyword>
<dbReference type="STRING" id="325777.GW15_0213115"/>